<evidence type="ECO:0000256" key="7">
    <source>
        <dbReference type="RuleBase" id="RU000304"/>
    </source>
</evidence>
<keyword evidence="2" id="KW-0808">Transferase</keyword>
<evidence type="ECO:0000259" key="9">
    <source>
        <dbReference type="PROSITE" id="PS50011"/>
    </source>
</evidence>
<evidence type="ECO:0000256" key="6">
    <source>
        <dbReference type="PROSITE-ProRule" id="PRU10141"/>
    </source>
</evidence>
<dbReference type="PROSITE" id="PS00108">
    <property type="entry name" value="PROTEIN_KINASE_ST"/>
    <property type="match status" value="1"/>
</dbReference>
<keyword evidence="3 6" id="KW-0547">Nucleotide-binding</keyword>
<dbReference type="PANTHER" id="PTHR48006">
    <property type="entry name" value="LEUCINE-RICH REPEAT-CONTAINING PROTEIN DDB_G0281931-RELATED"/>
    <property type="match status" value="1"/>
</dbReference>
<dbReference type="SMART" id="SM00220">
    <property type="entry name" value="S_TKc"/>
    <property type="match status" value="1"/>
</dbReference>
<evidence type="ECO:0000256" key="5">
    <source>
        <dbReference type="ARBA" id="ARBA00022840"/>
    </source>
</evidence>
<dbReference type="Pfam" id="PF00069">
    <property type="entry name" value="Pkinase"/>
    <property type="match status" value="1"/>
</dbReference>
<dbReference type="EMBL" id="JACTNZ010000012">
    <property type="protein sequence ID" value="KAG5522828.1"/>
    <property type="molecule type" value="Genomic_DNA"/>
</dbReference>
<dbReference type="PROSITE" id="PS00107">
    <property type="entry name" value="PROTEIN_KINASE_ATP"/>
    <property type="match status" value="1"/>
</dbReference>
<keyword evidence="5 6" id="KW-0067">ATP-binding</keyword>
<dbReference type="GO" id="GO:0004674">
    <property type="term" value="F:protein serine/threonine kinase activity"/>
    <property type="evidence" value="ECO:0007669"/>
    <property type="project" value="UniProtKB-KW"/>
</dbReference>
<dbReference type="PANTHER" id="PTHR48006:SF47">
    <property type="entry name" value="PHYTOSULFOKINE RECEPTOR 2-LIKE"/>
    <property type="match status" value="1"/>
</dbReference>
<evidence type="ECO:0000256" key="8">
    <source>
        <dbReference type="SAM" id="MobiDB-lite"/>
    </source>
</evidence>
<gene>
    <name evidence="10" type="ORF">RHGRI_034843</name>
</gene>
<sequence>MDPTLEALIAAVAGFFLVMVLIAAVCAARKSNRGGLPITSRTPGPTELSSTFHPSSLNQVSMPELLRATRNFSPDLIIGDGSFGLVYKASLPTATVAVKKLSPDAFQGFREFQAEMETLSKLKHPNIVTILGYCATGSDRLLIYEYIEKGSLDQWLLDTTSEAARSRPPLSWETRVNIIRGVASGLAYMHNLATPPIIHRDIKASNVLLDNDFEPHIADFGLARRIEGTHSHVSTQVAGTMGYMPPEYIQGATMATAMGDVYSFGILMLEISTGIRPNIPFKVEEEEEEEGDGKEVRLVEWAKKKVAQDRHMGILDANISREGLKESAVVEFLRIAILCTSDSPKDRPPMMEVVELLNRIST</sequence>
<keyword evidence="7" id="KW-0723">Serine/threonine-protein kinase</keyword>
<comment type="caution">
    <text evidence="10">The sequence shown here is derived from an EMBL/GenBank/DDBJ whole genome shotgun (WGS) entry which is preliminary data.</text>
</comment>
<dbReference type="InterPro" id="IPR011009">
    <property type="entry name" value="Kinase-like_dom_sf"/>
</dbReference>
<dbReference type="GO" id="GO:0016020">
    <property type="term" value="C:membrane"/>
    <property type="evidence" value="ECO:0007669"/>
    <property type="project" value="UniProtKB-SubCell"/>
</dbReference>
<dbReference type="Gene3D" id="3.30.200.20">
    <property type="entry name" value="Phosphorylase Kinase, domain 1"/>
    <property type="match status" value="1"/>
</dbReference>
<comment type="subcellular location">
    <subcellularLocation>
        <location evidence="1">Membrane</location>
        <topology evidence="1">Single-pass type I membrane protein</topology>
    </subcellularLocation>
</comment>
<dbReference type="SUPFAM" id="SSF56112">
    <property type="entry name" value="Protein kinase-like (PK-like)"/>
    <property type="match status" value="1"/>
</dbReference>
<keyword evidence="11" id="KW-1185">Reference proteome</keyword>
<proteinExistence type="inferred from homology"/>
<protein>
    <recommendedName>
        <fullName evidence="9">Protein kinase domain-containing protein</fullName>
    </recommendedName>
</protein>
<organism evidence="10 11">
    <name type="scientific">Rhododendron griersonianum</name>
    <dbReference type="NCBI Taxonomy" id="479676"/>
    <lineage>
        <taxon>Eukaryota</taxon>
        <taxon>Viridiplantae</taxon>
        <taxon>Streptophyta</taxon>
        <taxon>Embryophyta</taxon>
        <taxon>Tracheophyta</taxon>
        <taxon>Spermatophyta</taxon>
        <taxon>Magnoliopsida</taxon>
        <taxon>eudicotyledons</taxon>
        <taxon>Gunneridae</taxon>
        <taxon>Pentapetalae</taxon>
        <taxon>asterids</taxon>
        <taxon>Ericales</taxon>
        <taxon>Ericaceae</taxon>
        <taxon>Ericoideae</taxon>
        <taxon>Rhodoreae</taxon>
        <taxon>Rhododendron</taxon>
    </lineage>
</organism>
<dbReference type="Gene3D" id="1.10.510.10">
    <property type="entry name" value="Transferase(Phosphotransferase) domain 1"/>
    <property type="match status" value="1"/>
</dbReference>
<name>A0AAV6I2N4_9ERIC</name>
<dbReference type="FunFam" id="3.30.200.20:FF:000745">
    <property type="entry name" value="Phytosulfokine receptor 2"/>
    <property type="match status" value="1"/>
</dbReference>
<dbReference type="GO" id="GO:0005524">
    <property type="term" value="F:ATP binding"/>
    <property type="evidence" value="ECO:0007669"/>
    <property type="project" value="UniProtKB-UniRule"/>
</dbReference>
<dbReference type="Proteomes" id="UP000823749">
    <property type="component" value="Chromosome 12"/>
</dbReference>
<dbReference type="InterPro" id="IPR000719">
    <property type="entry name" value="Prot_kinase_dom"/>
</dbReference>
<dbReference type="InterPro" id="IPR051824">
    <property type="entry name" value="LRR_Rcpt-Like_S/T_Kinase"/>
</dbReference>
<evidence type="ECO:0000256" key="2">
    <source>
        <dbReference type="ARBA" id="ARBA00022679"/>
    </source>
</evidence>
<dbReference type="InterPro" id="IPR017441">
    <property type="entry name" value="Protein_kinase_ATP_BS"/>
</dbReference>
<evidence type="ECO:0000256" key="4">
    <source>
        <dbReference type="ARBA" id="ARBA00022777"/>
    </source>
</evidence>
<evidence type="ECO:0000256" key="3">
    <source>
        <dbReference type="ARBA" id="ARBA00022741"/>
    </source>
</evidence>
<dbReference type="AlphaFoldDB" id="A0AAV6I2N4"/>
<accession>A0AAV6I2N4</accession>
<comment type="similarity">
    <text evidence="7">Belongs to the protein kinase superfamily.</text>
</comment>
<reference evidence="10" key="1">
    <citation type="submission" date="2020-08" db="EMBL/GenBank/DDBJ databases">
        <title>Plant Genome Project.</title>
        <authorList>
            <person name="Zhang R.-G."/>
        </authorList>
    </citation>
    <scope>NUCLEOTIDE SEQUENCE</scope>
    <source>
        <strain evidence="10">WSP0</strain>
        <tissue evidence="10">Leaf</tissue>
    </source>
</reference>
<dbReference type="FunFam" id="1.10.510.10:FF:001077">
    <property type="entry name" value="Phytosulfokine receptor 2"/>
    <property type="match status" value="1"/>
</dbReference>
<feature type="domain" description="Protein kinase" evidence="9">
    <location>
        <begin position="72"/>
        <end position="360"/>
    </location>
</feature>
<evidence type="ECO:0000313" key="11">
    <source>
        <dbReference type="Proteomes" id="UP000823749"/>
    </source>
</evidence>
<dbReference type="InterPro" id="IPR008271">
    <property type="entry name" value="Ser/Thr_kinase_AS"/>
</dbReference>
<feature type="compositionally biased region" description="Polar residues" evidence="8">
    <location>
        <begin position="39"/>
        <end position="55"/>
    </location>
</feature>
<feature type="region of interest" description="Disordered" evidence="8">
    <location>
        <begin position="35"/>
        <end position="55"/>
    </location>
</feature>
<feature type="binding site" evidence="6">
    <location>
        <position position="100"/>
    </location>
    <ligand>
        <name>ATP</name>
        <dbReference type="ChEBI" id="CHEBI:30616"/>
    </ligand>
</feature>
<dbReference type="CDD" id="cd14066">
    <property type="entry name" value="STKc_IRAK"/>
    <property type="match status" value="1"/>
</dbReference>
<dbReference type="PROSITE" id="PS50011">
    <property type="entry name" value="PROTEIN_KINASE_DOM"/>
    <property type="match status" value="1"/>
</dbReference>
<keyword evidence="4" id="KW-0418">Kinase</keyword>
<evidence type="ECO:0000313" key="10">
    <source>
        <dbReference type="EMBL" id="KAG5522828.1"/>
    </source>
</evidence>
<evidence type="ECO:0000256" key="1">
    <source>
        <dbReference type="ARBA" id="ARBA00004479"/>
    </source>
</evidence>